<evidence type="ECO:0000313" key="2">
    <source>
        <dbReference type="Proteomes" id="UP001297422"/>
    </source>
</evidence>
<name>A0AAJ1EQ23_MEDGN</name>
<dbReference type="Proteomes" id="UP001297422">
    <property type="component" value="Unassembled WGS sequence"/>
</dbReference>
<dbReference type="RefSeq" id="WP_226973396.1">
    <property type="nucleotide sequence ID" value="NZ_JAAIMT010000029.1"/>
</dbReference>
<dbReference type="AlphaFoldDB" id="A0AAJ1EQ23"/>
<dbReference type="EMBL" id="JAJBNC010000028">
    <property type="protein sequence ID" value="MCB5494989.1"/>
    <property type="molecule type" value="Genomic_DNA"/>
</dbReference>
<organism evidence="1 2">
    <name type="scientific">Mediterraneibacter gnavus</name>
    <name type="common">Ruminococcus gnavus</name>
    <dbReference type="NCBI Taxonomy" id="33038"/>
    <lineage>
        <taxon>Bacteria</taxon>
        <taxon>Bacillati</taxon>
        <taxon>Bacillota</taxon>
        <taxon>Clostridia</taxon>
        <taxon>Lachnospirales</taxon>
        <taxon>Lachnospiraceae</taxon>
        <taxon>Mediterraneibacter</taxon>
    </lineage>
</organism>
<comment type="caution">
    <text evidence="1">The sequence shown here is derived from an EMBL/GenBank/DDBJ whole genome shotgun (WGS) entry which is preliminary data.</text>
</comment>
<reference evidence="1" key="1">
    <citation type="submission" date="2021-10" db="EMBL/GenBank/DDBJ databases">
        <title>Collection of gut derived symbiotic bacterial strains cultured from healthy donors.</title>
        <authorList>
            <person name="Lin H."/>
            <person name="Littmann E."/>
            <person name="Claire K."/>
            <person name="Pamer E."/>
        </authorList>
    </citation>
    <scope>NUCLEOTIDE SEQUENCE</scope>
    <source>
        <strain evidence="1">MSK.23.4</strain>
    </source>
</reference>
<gene>
    <name evidence="1" type="ORF">LIQ10_14825</name>
</gene>
<protein>
    <submittedName>
        <fullName evidence="1">Uncharacterized protein</fullName>
    </submittedName>
</protein>
<evidence type="ECO:0000313" key="1">
    <source>
        <dbReference type="EMBL" id="MCB5494989.1"/>
    </source>
</evidence>
<sequence>MPVREKYCRVLHTYLQETEIYHDFLVIHSISELYALYYWDIHSSDSAKMGHKNYWIIMLLLDGTVSEAKVLDFLDISYDLIDEMLHSGNTEKRFTQRYFDSDQFES</sequence>
<proteinExistence type="predicted"/>
<accession>A0AAJ1EQ23</accession>